<dbReference type="Proteomes" id="UP000569914">
    <property type="component" value="Unassembled WGS sequence"/>
</dbReference>
<gene>
    <name evidence="2" type="ORF">BKA15_003813</name>
</gene>
<feature type="transmembrane region" description="Helical" evidence="1">
    <location>
        <begin position="59"/>
        <end position="77"/>
    </location>
</feature>
<accession>A0A7Y9I9X2</accession>
<organism evidence="2 3">
    <name type="scientific">Microlunatus parietis</name>
    <dbReference type="NCBI Taxonomy" id="682979"/>
    <lineage>
        <taxon>Bacteria</taxon>
        <taxon>Bacillati</taxon>
        <taxon>Actinomycetota</taxon>
        <taxon>Actinomycetes</taxon>
        <taxon>Propionibacteriales</taxon>
        <taxon>Propionibacteriaceae</taxon>
        <taxon>Microlunatus</taxon>
    </lineage>
</organism>
<feature type="transmembrane region" description="Helical" evidence="1">
    <location>
        <begin position="6"/>
        <end position="22"/>
    </location>
</feature>
<sequence>MRDVLMPVLIIGLVIYVIVRRFRGEPLVAKDLVVTPLIMLGIGVYSLTKVTGWTGLDVGWLVLGVGTGLVLGAVRGASSELFVRDGVLHQRYTWKTLVVWAGSAALSFGLGIAGTALGVHPETRPYPLSIGIGLFGEMITCGLRALRTGESFAPPRQNVR</sequence>
<comment type="caution">
    <text evidence="2">The sequence shown here is derived from an EMBL/GenBank/DDBJ whole genome shotgun (WGS) entry which is preliminary data.</text>
</comment>
<evidence type="ECO:0000256" key="1">
    <source>
        <dbReference type="SAM" id="Phobius"/>
    </source>
</evidence>
<name>A0A7Y9I9X2_9ACTN</name>
<evidence type="ECO:0008006" key="4">
    <source>
        <dbReference type="Google" id="ProtNLM"/>
    </source>
</evidence>
<proteinExistence type="predicted"/>
<evidence type="ECO:0000313" key="3">
    <source>
        <dbReference type="Proteomes" id="UP000569914"/>
    </source>
</evidence>
<dbReference type="RefSeq" id="WP_179753313.1">
    <property type="nucleotide sequence ID" value="NZ_JACCBU010000001.1"/>
</dbReference>
<dbReference type="EMBL" id="JACCBU010000001">
    <property type="protein sequence ID" value="NYE72484.1"/>
    <property type="molecule type" value="Genomic_DNA"/>
</dbReference>
<keyword evidence="1" id="KW-0472">Membrane</keyword>
<feature type="transmembrane region" description="Helical" evidence="1">
    <location>
        <begin position="97"/>
        <end position="120"/>
    </location>
</feature>
<protein>
    <recommendedName>
        <fullName evidence="4">DUF1453 domain-containing protein</fullName>
    </recommendedName>
</protein>
<keyword evidence="1" id="KW-0812">Transmembrane</keyword>
<feature type="transmembrane region" description="Helical" evidence="1">
    <location>
        <begin position="29"/>
        <end position="47"/>
    </location>
</feature>
<keyword evidence="3" id="KW-1185">Reference proteome</keyword>
<reference evidence="2 3" key="1">
    <citation type="submission" date="2020-07" db="EMBL/GenBank/DDBJ databases">
        <title>Sequencing the genomes of 1000 actinobacteria strains.</title>
        <authorList>
            <person name="Klenk H.-P."/>
        </authorList>
    </citation>
    <scope>NUCLEOTIDE SEQUENCE [LARGE SCALE GENOMIC DNA]</scope>
    <source>
        <strain evidence="2 3">DSM 22083</strain>
    </source>
</reference>
<evidence type="ECO:0000313" key="2">
    <source>
        <dbReference type="EMBL" id="NYE72484.1"/>
    </source>
</evidence>
<keyword evidence="1" id="KW-1133">Transmembrane helix</keyword>
<dbReference type="AlphaFoldDB" id="A0A7Y9I9X2"/>